<dbReference type="KEGG" id="pasa:BAOM_1392"/>
<dbReference type="Proteomes" id="UP000283095">
    <property type="component" value="Chromosome"/>
</dbReference>
<accession>A0A3Q9RHX5</accession>
<reference evidence="1 2" key="1">
    <citation type="submission" date="2018-01" db="EMBL/GenBank/DDBJ databases">
        <title>Bacillus asahii Genome sequencing and assembly.</title>
        <authorList>
            <person name="Jiang H."/>
            <person name="Feng Y."/>
            <person name="Zhao F."/>
            <person name="Lin X."/>
        </authorList>
    </citation>
    <scope>NUCLEOTIDE SEQUENCE [LARGE SCALE GENOMIC DNA]</scope>
    <source>
        <strain evidence="1 2">OM18</strain>
    </source>
</reference>
<evidence type="ECO:0000313" key="2">
    <source>
        <dbReference type="Proteomes" id="UP000283095"/>
    </source>
</evidence>
<sequence>MKNELIKNTAINSHNLIESKKKLGLGIKEDPSFQYVAQYISKCKKIIFNAQNIKMCMDDFLHFDFETTEETFTTLVIMHEWGHILDKDLDNILMLEDEIQDKKDIVKFFVATFIMELNAWKVGRKLCSSLNINSGLFDTHNSINLYQKYTQDIKSKASQWNKKEELSKFLESTGIKTNFSAYSHQELETLRKILLRRKGKLLY</sequence>
<dbReference type="EMBL" id="CP026095">
    <property type="protein sequence ID" value="AZV42002.1"/>
    <property type="molecule type" value="Genomic_DNA"/>
</dbReference>
<evidence type="ECO:0000313" key="1">
    <source>
        <dbReference type="EMBL" id="AZV42002.1"/>
    </source>
</evidence>
<organism evidence="1 2">
    <name type="scientific">Peribacillus asahii</name>
    <dbReference type="NCBI Taxonomy" id="228899"/>
    <lineage>
        <taxon>Bacteria</taxon>
        <taxon>Bacillati</taxon>
        <taxon>Bacillota</taxon>
        <taxon>Bacilli</taxon>
        <taxon>Bacillales</taxon>
        <taxon>Bacillaceae</taxon>
        <taxon>Peribacillus</taxon>
    </lineage>
</organism>
<gene>
    <name evidence="1" type="ORF">BAOM_1392</name>
</gene>
<protein>
    <submittedName>
        <fullName evidence="1">Uncharacterized protein</fullName>
    </submittedName>
</protein>
<dbReference type="RefSeq" id="WP_127759575.1">
    <property type="nucleotide sequence ID" value="NZ_CP026095.1"/>
</dbReference>
<proteinExistence type="predicted"/>
<name>A0A3Q9RHX5_9BACI</name>
<dbReference type="AlphaFoldDB" id="A0A3Q9RHX5"/>